<dbReference type="EMBL" id="PRLG01000028">
    <property type="protein sequence ID" value="PYY26987.1"/>
    <property type="molecule type" value="Genomic_DNA"/>
</dbReference>
<organism evidence="1 2">
    <name type="scientific">Paenibacillus illinoisensis</name>
    <dbReference type="NCBI Taxonomy" id="59845"/>
    <lineage>
        <taxon>Bacteria</taxon>
        <taxon>Bacillati</taxon>
        <taxon>Bacillota</taxon>
        <taxon>Bacilli</taxon>
        <taxon>Bacillales</taxon>
        <taxon>Paenibacillaceae</taxon>
        <taxon>Paenibacillus</taxon>
    </lineage>
</organism>
<comment type="caution">
    <text evidence="1">The sequence shown here is derived from an EMBL/GenBank/DDBJ whole genome shotgun (WGS) entry which is preliminary data.</text>
</comment>
<proteinExistence type="predicted"/>
<reference evidence="1 2" key="1">
    <citation type="submission" date="2018-01" db="EMBL/GenBank/DDBJ databases">
        <title>Genome sequence of the PGP bacterium Paenibacillus illinoisensis E3.</title>
        <authorList>
            <person name="Rolli E."/>
            <person name="Marasco R."/>
            <person name="Bessem C."/>
            <person name="Michoud G."/>
            <person name="Gaiarsa S."/>
            <person name="Borin S."/>
            <person name="Daffonchio D."/>
        </authorList>
    </citation>
    <scope>NUCLEOTIDE SEQUENCE [LARGE SCALE GENOMIC DNA]</scope>
    <source>
        <strain evidence="1 2">E3</strain>
    </source>
</reference>
<sequence length="176" mass="20982">MNRMINLEINLKRTYGVIKHNMSTEDVADLLSLLIANDSTILFSFYERNMELFDVSTQEFISERSVFVNSEWVLPWSESLPHWDEPNQTPPKIIWFSVLRKEDIIKAIEIDNLFRCIVIKKGESFEHYSNVLFHQEYYSTIDEEDYEYYLGFTNKDLFLANSLDEIKKRFEVSIIE</sequence>
<name>A0A2W0C4K3_9BACL</name>
<evidence type="ECO:0000313" key="2">
    <source>
        <dbReference type="Proteomes" id="UP000247459"/>
    </source>
</evidence>
<dbReference type="Proteomes" id="UP000247459">
    <property type="component" value="Unassembled WGS sequence"/>
</dbReference>
<accession>A0A2W0C4K3</accession>
<dbReference type="AlphaFoldDB" id="A0A2W0C4K3"/>
<gene>
    <name evidence="1" type="ORF">PIL02S_05163</name>
</gene>
<evidence type="ECO:0000313" key="1">
    <source>
        <dbReference type="EMBL" id="PYY26987.1"/>
    </source>
</evidence>
<protein>
    <submittedName>
        <fullName evidence="1">Uncharacterized protein</fullName>
    </submittedName>
</protein>